<feature type="compositionally biased region" description="Polar residues" evidence="1">
    <location>
        <begin position="684"/>
        <end position="693"/>
    </location>
</feature>
<feature type="compositionally biased region" description="Basic residues" evidence="1">
    <location>
        <begin position="190"/>
        <end position="201"/>
    </location>
</feature>
<protein>
    <submittedName>
        <fullName evidence="2">Uncharacterized protein</fullName>
    </submittedName>
</protein>
<evidence type="ECO:0000313" key="2">
    <source>
        <dbReference type="EMBL" id="KAK6358518.1"/>
    </source>
</evidence>
<gene>
    <name evidence="2" type="ORF">TWF730_007848</name>
</gene>
<dbReference type="EMBL" id="JAVHNS010000004">
    <property type="protein sequence ID" value="KAK6358518.1"/>
    <property type="molecule type" value="Genomic_DNA"/>
</dbReference>
<comment type="caution">
    <text evidence="2">The sequence shown here is derived from an EMBL/GenBank/DDBJ whole genome shotgun (WGS) entry which is preliminary data.</text>
</comment>
<name>A0AAV9VBY8_9PEZI</name>
<accession>A0AAV9VBY8</accession>
<feature type="compositionally biased region" description="Polar residues" evidence="1">
    <location>
        <begin position="658"/>
        <end position="667"/>
    </location>
</feature>
<feature type="region of interest" description="Disordered" evidence="1">
    <location>
        <begin position="362"/>
        <end position="432"/>
    </location>
</feature>
<organism evidence="2 3">
    <name type="scientific">Orbilia blumenaviensis</name>
    <dbReference type="NCBI Taxonomy" id="1796055"/>
    <lineage>
        <taxon>Eukaryota</taxon>
        <taxon>Fungi</taxon>
        <taxon>Dikarya</taxon>
        <taxon>Ascomycota</taxon>
        <taxon>Pezizomycotina</taxon>
        <taxon>Orbiliomycetes</taxon>
        <taxon>Orbiliales</taxon>
        <taxon>Orbiliaceae</taxon>
        <taxon>Orbilia</taxon>
    </lineage>
</organism>
<feature type="compositionally biased region" description="Basic and acidic residues" evidence="1">
    <location>
        <begin position="177"/>
        <end position="189"/>
    </location>
</feature>
<sequence length="714" mass="78686">MQEAHAMPLASASLSLLQKGHRRRGVEHVASYVAEQAAYPLRQSGDENIEADNPASPRNSTIILLGEEAAGPSRSAGQGHVQPEGCTGTRPKCDGESDESPGAALMLAAKTVSRKRQHYDSSLVSPIKENNAEDGIRYGSETTFVSWSTSPARKPADTSQRTAARKEVFEKRKRYKMHESRQKSATEKTSRKKEKHRKKQNKAQEPRIPKPAFGALTSSAVESEHLSGARLTVRPQIAAGLFHKGRVSGLRARAALPDLTFCEMNFLRGAPLENHLIEQVGEGGGGKSKTHPEHDSNERISSYFNQVNPLPPGKENLKLPGALSRSRHHTASPKIQDKRNQINTAAGCSKMPILCRQLSRDSLGNNRHHPLERRRFPSKPLRPHNSPLQNRMSASPGYIVPHSEPSTNRQPSISSPRDACNNRPRTPPSEINPVLTWLSGVIREYPAWQEGGLRDRCSYPGSSAREFNELDSRLSPPSSISPPNSPAPHGTIEQDANLDGWSIAPNVGQHTDRSSLYAFNSISESVQNSGDIAADAPRYHQTSGVPPLLNGYPNQLTRAQTSTMHEPNQLEATNKINWGNQMGETQASISDIQTRKVEANSPHLNSRDIFAKESGYLACDRAETSDWSAINYSSFTQIDADLGDRRWWPCDQEMLGDSGSNGPTTGPSRPRPAAVGDHMDDNPGTRQFQNRPDQPNIPELGYGLDNFWRPHRLY</sequence>
<feature type="region of interest" description="Disordered" evidence="1">
    <location>
        <begin position="169"/>
        <end position="213"/>
    </location>
</feature>
<dbReference type="AlphaFoldDB" id="A0AAV9VBY8"/>
<proteinExistence type="predicted"/>
<feature type="region of interest" description="Disordered" evidence="1">
    <location>
        <begin position="469"/>
        <end position="492"/>
    </location>
</feature>
<keyword evidence="3" id="KW-1185">Reference proteome</keyword>
<feature type="compositionally biased region" description="Polar residues" evidence="1">
    <location>
        <begin position="404"/>
        <end position="415"/>
    </location>
</feature>
<feature type="region of interest" description="Disordered" evidence="1">
    <location>
        <begin position="651"/>
        <end position="702"/>
    </location>
</feature>
<feature type="region of interest" description="Disordered" evidence="1">
    <location>
        <begin position="71"/>
        <end position="100"/>
    </location>
</feature>
<evidence type="ECO:0000313" key="3">
    <source>
        <dbReference type="Proteomes" id="UP001373714"/>
    </source>
</evidence>
<reference evidence="2 3" key="1">
    <citation type="submission" date="2019-10" db="EMBL/GenBank/DDBJ databases">
        <authorList>
            <person name="Palmer J.M."/>
        </authorList>
    </citation>
    <scope>NUCLEOTIDE SEQUENCE [LARGE SCALE GENOMIC DNA]</scope>
    <source>
        <strain evidence="2 3">TWF730</strain>
    </source>
</reference>
<dbReference type="Proteomes" id="UP001373714">
    <property type="component" value="Unassembled WGS sequence"/>
</dbReference>
<evidence type="ECO:0000256" key="1">
    <source>
        <dbReference type="SAM" id="MobiDB-lite"/>
    </source>
</evidence>